<evidence type="ECO:0000313" key="2">
    <source>
        <dbReference type="EMBL" id="KAF5371567.1"/>
    </source>
</evidence>
<dbReference type="Pfam" id="PF11017">
    <property type="entry name" value="DUF2855"/>
    <property type="match status" value="1"/>
</dbReference>
<evidence type="ECO:0000256" key="1">
    <source>
        <dbReference type="SAM" id="MobiDB-lite"/>
    </source>
</evidence>
<evidence type="ECO:0000313" key="3">
    <source>
        <dbReference type="Proteomes" id="UP000559256"/>
    </source>
</evidence>
<dbReference type="Proteomes" id="UP000559256">
    <property type="component" value="Unassembled WGS sequence"/>
</dbReference>
<organism evidence="2 3">
    <name type="scientific">Tetrapyrgos nigripes</name>
    <dbReference type="NCBI Taxonomy" id="182062"/>
    <lineage>
        <taxon>Eukaryota</taxon>
        <taxon>Fungi</taxon>
        <taxon>Dikarya</taxon>
        <taxon>Basidiomycota</taxon>
        <taxon>Agaricomycotina</taxon>
        <taxon>Agaricomycetes</taxon>
        <taxon>Agaricomycetidae</taxon>
        <taxon>Agaricales</taxon>
        <taxon>Marasmiineae</taxon>
        <taxon>Marasmiaceae</taxon>
        <taxon>Tetrapyrgos</taxon>
    </lineage>
</organism>
<dbReference type="AlphaFoldDB" id="A0A8H5GV99"/>
<feature type="region of interest" description="Disordered" evidence="1">
    <location>
        <begin position="364"/>
        <end position="383"/>
    </location>
</feature>
<gene>
    <name evidence="2" type="ORF">D9758_003561</name>
</gene>
<accession>A0A8H5GV99</accession>
<name>A0A8H5GV99_9AGAR</name>
<reference evidence="2 3" key="1">
    <citation type="journal article" date="2020" name="ISME J.">
        <title>Uncovering the hidden diversity of litter-decomposition mechanisms in mushroom-forming fungi.</title>
        <authorList>
            <person name="Floudas D."/>
            <person name="Bentzer J."/>
            <person name="Ahren D."/>
            <person name="Johansson T."/>
            <person name="Persson P."/>
            <person name="Tunlid A."/>
        </authorList>
    </citation>
    <scope>NUCLEOTIDE SEQUENCE [LARGE SCALE GENOMIC DNA]</scope>
    <source>
        <strain evidence="2 3">CBS 291.85</strain>
    </source>
</reference>
<dbReference type="OrthoDB" id="192702at2759"/>
<keyword evidence="3" id="KW-1185">Reference proteome</keyword>
<comment type="caution">
    <text evidence="2">The sequence shown here is derived from an EMBL/GenBank/DDBJ whole genome shotgun (WGS) entry which is preliminary data.</text>
</comment>
<sequence length="556" mass="60674">MAPPHLSQNLTLCFARGSQPTPIIATSTRPAHIPKNHILIVVDRFGFSANNVTYQALGEHPHYRYFDFHAPPTTSSPTSISPKTHGVVPVWGFGTVIASSLSLPPSLSKFQVQVGERLYGYLAPTRYLLVEIDPKDVNKYAMYVPREYLPPDRRPYNQFIRCSTDPVYRVPIPSSSPPLTLSEIEDLIMLYRPLFWTSFWAEDWIWWEGWYGDREAGAQAVSRGSGSYNDEHNEDNLTFLISSASSKTAFCFAYCVGKRVGRGSTLSGNGKRGKGKVTLIGLTSPKNLEFTKRLGLYDEVWSYERFGSESNANGNAGQGQGQGKWIYIDVLGSSSLNARVYKHFESPYMGEMVLGVSLGMSSASPTSMTTTSSASSTSGGIGSGILDPKGGSTMSMSMGMSAGSTQGGKGKSIYPPKLESFFTPEWLEIRRARCIGVNPSISTPMSTSGGASGGTSGGTKTMTLQEYNKAFHETQKVAWEGLMRNCVKVPWVRIERVYNGGGGVNENKIKDSYEHIAKEGIPADRGLIWSMWSGEGDVGCVVGEAVREAVREGAKL</sequence>
<protein>
    <submittedName>
        <fullName evidence="2">Uncharacterized protein</fullName>
    </submittedName>
</protein>
<dbReference type="EMBL" id="JAACJM010000007">
    <property type="protein sequence ID" value="KAF5371567.1"/>
    <property type="molecule type" value="Genomic_DNA"/>
</dbReference>
<proteinExistence type="predicted"/>
<dbReference type="InterPro" id="IPR021276">
    <property type="entry name" value="DUF2855"/>
</dbReference>
<feature type="compositionally biased region" description="Low complexity" evidence="1">
    <location>
        <begin position="364"/>
        <end position="378"/>
    </location>
</feature>